<dbReference type="PANTHER" id="PTHR34404">
    <property type="entry name" value="REGULATORY PROTEIN, FMDB FAMILY"/>
    <property type="match status" value="1"/>
</dbReference>
<feature type="region of interest" description="Disordered" evidence="1">
    <location>
        <begin position="64"/>
        <end position="84"/>
    </location>
</feature>
<dbReference type="PATRIC" id="fig|389348.3.peg.2601"/>
<protein>
    <recommendedName>
        <fullName evidence="2">Putative regulatory protein FmdB zinc ribbon domain-containing protein</fullName>
    </recommendedName>
</protein>
<dbReference type="AlphaFoldDB" id="A0A0U5K6W7"/>
<sequence length="84" mass="8914">MPHYDYSCASCGHEEEIFQKMSEQPLVDCPACHQAEFKRKPGGGSGLHFKGSGFYITDYNNTPSKPSSGGCCPCGSPSSCSSNG</sequence>
<dbReference type="STRING" id="389348.PNK_2317"/>
<gene>
    <name evidence="3" type="ORF">PNK_2317</name>
</gene>
<keyword evidence="4" id="KW-1185">Reference proteome</keyword>
<evidence type="ECO:0000313" key="3">
    <source>
        <dbReference type="EMBL" id="CUI17915.1"/>
    </source>
</evidence>
<dbReference type="Pfam" id="PF09723">
    <property type="entry name" value="Zn_ribbon_8"/>
    <property type="match status" value="1"/>
</dbReference>
<reference evidence="4" key="1">
    <citation type="submission" date="2015-09" db="EMBL/GenBank/DDBJ databases">
        <authorList>
            <person name="Bertelli C."/>
        </authorList>
    </citation>
    <scope>NUCLEOTIDE SEQUENCE [LARGE SCALE GENOMIC DNA]</scope>
    <source>
        <strain evidence="4">KNic</strain>
    </source>
</reference>
<dbReference type="PANTHER" id="PTHR34404:SF2">
    <property type="entry name" value="CONSERVED SERINE RICH PROTEIN"/>
    <property type="match status" value="1"/>
</dbReference>
<evidence type="ECO:0000256" key="1">
    <source>
        <dbReference type="SAM" id="MobiDB-lite"/>
    </source>
</evidence>
<evidence type="ECO:0000259" key="2">
    <source>
        <dbReference type="SMART" id="SM00834"/>
    </source>
</evidence>
<dbReference type="RefSeq" id="WP_032124593.1">
    <property type="nucleotide sequence ID" value="NZ_LN879502.1"/>
</dbReference>
<feature type="domain" description="Putative regulatory protein FmdB zinc ribbon" evidence="2">
    <location>
        <begin position="1"/>
        <end position="42"/>
    </location>
</feature>
<dbReference type="Proteomes" id="UP000069902">
    <property type="component" value="Chromosome cPNK"/>
</dbReference>
<accession>A0A0U5K6W7</accession>
<dbReference type="InParanoid" id="A0A0U5K6W7"/>
<evidence type="ECO:0000313" key="4">
    <source>
        <dbReference type="Proteomes" id="UP000069902"/>
    </source>
</evidence>
<dbReference type="InterPro" id="IPR013429">
    <property type="entry name" value="Regulatory_FmdB_Zinc_ribbon"/>
</dbReference>
<dbReference type="NCBIfam" id="TIGR02605">
    <property type="entry name" value="CxxC_CxxC_SSSS"/>
    <property type="match status" value="1"/>
</dbReference>
<dbReference type="EMBL" id="LN879502">
    <property type="protein sequence ID" value="CUI17915.1"/>
    <property type="molecule type" value="Genomic_DNA"/>
</dbReference>
<organism evidence="3 4">
    <name type="scientific">Candidatus Protochlamydia naegleriophila</name>
    <dbReference type="NCBI Taxonomy" id="389348"/>
    <lineage>
        <taxon>Bacteria</taxon>
        <taxon>Pseudomonadati</taxon>
        <taxon>Chlamydiota</taxon>
        <taxon>Chlamydiia</taxon>
        <taxon>Parachlamydiales</taxon>
        <taxon>Parachlamydiaceae</taxon>
        <taxon>Candidatus Protochlamydia</taxon>
    </lineage>
</organism>
<name>A0A0U5K6W7_9BACT</name>
<dbReference type="SMART" id="SM00834">
    <property type="entry name" value="CxxC_CXXC_SSSS"/>
    <property type="match status" value="1"/>
</dbReference>
<dbReference type="KEGG" id="pnl:PNK_2317"/>
<proteinExistence type="predicted"/>